<dbReference type="EMBL" id="LCWV01000018">
    <property type="protein sequence ID" value="PWI67486.1"/>
    <property type="molecule type" value="Genomic_DNA"/>
</dbReference>
<feature type="compositionally biased region" description="Gly residues" evidence="1">
    <location>
        <begin position="572"/>
        <end position="582"/>
    </location>
</feature>
<feature type="region of interest" description="Disordered" evidence="1">
    <location>
        <begin position="437"/>
        <end position="469"/>
    </location>
</feature>
<gene>
    <name evidence="2" type="ORF">PCL_02840</name>
</gene>
<organism evidence="2 3">
    <name type="scientific">Purpureocillium lilacinum</name>
    <name type="common">Paecilomyces lilacinus</name>
    <dbReference type="NCBI Taxonomy" id="33203"/>
    <lineage>
        <taxon>Eukaryota</taxon>
        <taxon>Fungi</taxon>
        <taxon>Dikarya</taxon>
        <taxon>Ascomycota</taxon>
        <taxon>Pezizomycotina</taxon>
        <taxon>Sordariomycetes</taxon>
        <taxon>Hypocreomycetidae</taxon>
        <taxon>Hypocreales</taxon>
        <taxon>Ophiocordycipitaceae</taxon>
        <taxon>Purpureocillium</taxon>
    </lineage>
</organism>
<reference evidence="2 3" key="1">
    <citation type="journal article" date="2016" name="Front. Microbiol.">
        <title>Genome and transcriptome sequences reveal the specific parasitism of the nematophagous Purpureocillium lilacinum 36-1.</title>
        <authorList>
            <person name="Xie J."/>
            <person name="Li S."/>
            <person name="Mo C."/>
            <person name="Xiao X."/>
            <person name="Peng D."/>
            <person name="Wang G."/>
            <person name="Xiao Y."/>
        </authorList>
    </citation>
    <scope>NUCLEOTIDE SEQUENCE [LARGE SCALE GENOMIC DNA]</scope>
    <source>
        <strain evidence="2 3">36-1</strain>
    </source>
</reference>
<comment type="caution">
    <text evidence="2">The sequence shown here is derived from an EMBL/GenBank/DDBJ whole genome shotgun (WGS) entry which is preliminary data.</text>
</comment>
<accession>A0A2U3DZ34</accession>
<evidence type="ECO:0000313" key="2">
    <source>
        <dbReference type="EMBL" id="PWI67486.1"/>
    </source>
</evidence>
<name>A0A2U3DZ34_PURLI</name>
<evidence type="ECO:0000313" key="3">
    <source>
        <dbReference type="Proteomes" id="UP000245956"/>
    </source>
</evidence>
<feature type="region of interest" description="Disordered" evidence="1">
    <location>
        <begin position="153"/>
        <end position="184"/>
    </location>
</feature>
<feature type="compositionally biased region" description="Pro residues" evidence="1">
    <location>
        <begin position="442"/>
        <end position="456"/>
    </location>
</feature>
<feature type="region of interest" description="Disordered" evidence="1">
    <location>
        <begin position="374"/>
        <end position="393"/>
    </location>
</feature>
<protein>
    <submittedName>
        <fullName evidence="2">Uncharacterized protein</fullName>
    </submittedName>
</protein>
<dbReference type="AlphaFoldDB" id="A0A2U3DZ34"/>
<evidence type="ECO:0000256" key="1">
    <source>
        <dbReference type="SAM" id="MobiDB-lite"/>
    </source>
</evidence>
<sequence>MPAPCSVVPLGTRSAARVAEAISGRWRREGHAQRQARTLAHQEQAIKSVLLGGKRRIQPPVAPLAPAPTLLCAASPGVFGPAAAFETPEHNFARRQEALPLREGLGTLAYDVMWYSEKVEEAGARRGAVQDGTVPDWNEALALAGGGWVLGTAQDGDGSGRHHLYERKKESPGARDPPGGTDDLQLGPMAVLELVLELVLVPVAGAASLEPRPAPSQDRAQRAKANTTTPCGKSRTECVYWQSRSYEVQTAARLAPEWYIMPTAWAGLVVSCRACAGVRPPWQERGWRLRLRLLPGLSRFPENRLRQGAMGRARRLERVQAEGRPDDWGAVCECSPAVTQTSAPLHCTSLRCESTAARTVAFHFMFHGMNEPRRSAQALPRGPRCPCPARSQRNANGQRQCKFAIQCNATLRSRLANGEPDQGANVCPTAAAVARRPGGAMMPPPPTPALASPPSPSGSVTGRPRCSIPSRGTIAATGVARSRVCIARKPTPSRRLLLLSAVLHRRPGHRLLPHRQSSAAATAATPDPACILACPPCPPTARPPVRPTWARGGSLRGWTVRRVEPKDHGPMTSGGGWGGGPPGANVAPRTSYSVQVRKCCGSRPACVASRS</sequence>
<proteinExistence type="predicted"/>
<feature type="region of interest" description="Disordered" evidence="1">
    <location>
        <begin position="209"/>
        <end position="229"/>
    </location>
</feature>
<dbReference type="Proteomes" id="UP000245956">
    <property type="component" value="Unassembled WGS sequence"/>
</dbReference>
<feature type="region of interest" description="Disordered" evidence="1">
    <location>
        <begin position="564"/>
        <end position="588"/>
    </location>
</feature>